<protein>
    <submittedName>
        <fullName evidence="2">Uncharacterized protein</fullName>
    </submittedName>
</protein>
<proteinExistence type="evidence at transcript level"/>
<reference evidence="2" key="1">
    <citation type="submission" date="2010-04" db="EMBL/GenBank/DDBJ databases">
        <authorList>
            <person name="Reid K.E."/>
            <person name="Liao N."/>
            <person name="Chan S."/>
            <person name="Docking R."/>
            <person name="Taylor G."/>
            <person name="Moore R."/>
            <person name="Mayo M."/>
            <person name="Munro S."/>
            <person name="King J."/>
            <person name="Yanchuk A."/>
            <person name="Holt R."/>
            <person name="Jones S."/>
            <person name="Marra M."/>
            <person name="Ritland C.E."/>
            <person name="Ritland K."/>
            <person name="Bohlmann J."/>
        </authorList>
    </citation>
    <scope>NUCLEOTIDE SEQUENCE</scope>
    <source>
        <tissue evidence="2">Bud</tissue>
    </source>
</reference>
<keyword evidence="1" id="KW-0812">Transmembrane</keyword>
<organism evidence="2">
    <name type="scientific">Picea sitchensis</name>
    <name type="common">Sitka spruce</name>
    <name type="synonym">Pinus sitchensis</name>
    <dbReference type="NCBI Taxonomy" id="3332"/>
    <lineage>
        <taxon>Eukaryota</taxon>
        <taxon>Viridiplantae</taxon>
        <taxon>Streptophyta</taxon>
        <taxon>Embryophyta</taxon>
        <taxon>Tracheophyta</taxon>
        <taxon>Spermatophyta</taxon>
        <taxon>Pinopsida</taxon>
        <taxon>Pinidae</taxon>
        <taxon>Conifers I</taxon>
        <taxon>Pinales</taxon>
        <taxon>Pinaceae</taxon>
        <taxon>Picea</taxon>
    </lineage>
</organism>
<evidence type="ECO:0000256" key="1">
    <source>
        <dbReference type="SAM" id="Phobius"/>
    </source>
</evidence>
<feature type="transmembrane region" description="Helical" evidence="1">
    <location>
        <begin position="60"/>
        <end position="85"/>
    </location>
</feature>
<name>D5AA22_PICSI</name>
<keyword evidence="1" id="KW-0472">Membrane</keyword>
<sequence length="154" mass="17200">MWENYCNQLQGSIAFVCAENTILRDELSRCKRQKGSNGMSEPAVLKDSPPLESRSHLTTLVVAGHIIGVHCLEWLLAALILLLLAGAVKPRSVNSTSQAEDEYKSSNLRVSITFGEKIPVLEAFPVTSSRALSSCRHRYRRLKEFLILSMFHLS</sequence>
<accession>D5AA22</accession>
<evidence type="ECO:0000313" key="2">
    <source>
        <dbReference type="EMBL" id="ADE76391.1"/>
    </source>
</evidence>
<keyword evidence="1" id="KW-1133">Transmembrane helix</keyword>
<dbReference type="AlphaFoldDB" id="D5AA22"/>
<dbReference type="EMBL" id="BT123048">
    <property type="protein sequence ID" value="ADE76391.1"/>
    <property type="molecule type" value="mRNA"/>
</dbReference>